<dbReference type="Gene3D" id="6.20.210.20">
    <property type="entry name" value="THAP domain"/>
    <property type="match status" value="1"/>
</dbReference>
<evidence type="ECO:0000313" key="7">
    <source>
        <dbReference type="EMBL" id="EFN64148.1"/>
    </source>
</evidence>
<dbReference type="InterPro" id="IPR006612">
    <property type="entry name" value="THAP_Znf"/>
</dbReference>
<dbReference type="PANTHER" id="PTHR46927">
    <property type="entry name" value="AGAP005574-PA"/>
    <property type="match status" value="1"/>
</dbReference>
<dbReference type="PANTHER" id="PTHR46927:SF3">
    <property type="entry name" value="THAP-TYPE DOMAIN-CONTAINING PROTEIN"/>
    <property type="match status" value="1"/>
</dbReference>
<dbReference type="OrthoDB" id="7632801at2759"/>
<dbReference type="EMBL" id="GL441846">
    <property type="protein sequence ID" value="EFN64148.1"/>
    <property type="molecule type" value="Genomic_DNA"/>
</dbReference>
<dbReference type="SUPFAM" id="SSF57716">
    <property type="entry name" value="Glucocorticoid receptor-like (DNA-binding domain)"/>
    <property type="match status" value="1"/>
</dbReference>
<keyword evidence="3" id="KW-0862">Zinc</keyword>
<name>E2AR02_CAMFO</name>
<organism evidence="8">
    <name type="scientific">Camponotus floridanus</name>
    <name type="common">Florida carpenter ant</name>
    <dbReference type="NCBI Taxonomy" id="104421"/>
    <lineage>
        <taxon>Eukaryota</taxon>
        <taxon>Metazoa</taxon>
        <taxon>Ecdysozoa</taxon>
        <taxon>Arthropoda</taxon>
        <taxon>Hexapoda</taxon>
        <taxon>Insecta</taxon>
        <taxon>Pterygota</taxon>
        <taxon>Neoptera</taxon>
        <taxon>Endopterygota</taxon>
        <taxon>Hymenoptera</taxon>
        <taxon>Apocrita</taxon>
        <taxon>Aculeata</taxon>
        <taxon>Formicoidea</taxon>
        <taxon>Formicidae</taxon>
        <taxon>Formicinae</taxon>
        <taxon>Camponotus</taxon>
    </lineage>
</organism>
<accession>E2AR02</accession>
<keyword evidence="2 5" id="KW-0863">Zinc-finger</keyword>
<dbReference type="AlphaFoldDB" id="E2AR02"/>
<evidence type="ECO:0000256" key="3">
    <source>
        <dbReference type="ARBA" id="ARBA00022833"/>
    </source>
</evidence>
<evidence type="ECO:0000259" key="6">
    <source>
        <dbReference type="PROSITE" id="PS50950"/>
    </source>
</evidence>
<reference evidence="7 8" key="1">
    <citation type="journal article" date="2010" name="Science">
        <title>Genomic comparison of the ants Camponotus floridanus and Harpegnathos saltator.</title>
        <authorList>
            <person name="Bonasio R."/>
            <person name="Zhang G."/>
            <person name="Ye C."/>
            <person name="Mutti N.S."/>
            <person name="Fang X."/>
            <person name="Qin N."/>
            <person name="Donahue G."/>
            <person name="Yang P."/>
            <person name="Li Q."/>
            <person name="Li C."/>
            <person name="Zhang P."/>
            <person name="Huang Z."/>
            <person name="Berger S.L."/>
            <person name="Reinberg D."/>
            <person name="Wang J."/>
            <person name="Liebig J."/>
        </authorList>
    </citation>
    <scope>NUCLEOTIDE SEQUENCE [LARGE SCALE GENOMIC DNA]</scope>
    <source>
        <strain evidence="8">C129</strain>
    </source>
</reference>
<evidence type="ECO:0000256" key="4">
    <source>
        <dbReference type="ARBA" id="ARBA00023125"/>
    </source>
</evidence>
<evidence type="ECO:0000256" key="2">
    <source>
        <dbReference type="ARBA" id="ARBA00022771"/>
    </source>
</evidence>
<keyword evidence="4 5" id="KW-0238">DNA-binding</keyword>
<sequence length="261" mass="30370">MPMSCSILGCPSRYSKGGNIKFFHFPFKDACQLTAWLNAIKRQDWTPSKYDRICNEHFTTNDYLHRPDAHYTHLKPTAVPSIFPSSIKSNRKNQCKIMKIDNENEKDEIDAIEKNSKIHENCLTNIHIKINSTIEQDIYDSRVNIQSEGENIENVHTIVDVTEESNVNSDINVETYDPGTVETEDPCMISSSIYESMNIEENQINDYDNLDCSKLHRIKKSPTLTEINLRHKIRILQQKLRRRDAKIIYLQRVLTNLKQKV</sequence>
<dbReference type="GO" id="GO:0008270">
    <property type="term" value="F:zinc ion binding"/>
    <property type="evidence" value="ECO:0007669"/>
    <property type="project" value="UniProtKB-KW"/>
</dbReference>
<dbReference type="InterPro" id="IPR052224">
    <property type="entry name" value="THAP_domain_protein"/>
</dbReference>
<feature type="domain" description="THAP-type" evidence="6">
    <location>
        <begin position="1"/>
        <end position="83"/>
    </location>
</feature>
<keyword evidence="1" id="KW-0479">Metal-binding</keyword>
<dbReference type="InParanoid" id="E2AR02"/>
<evidence type="ECO:0000313" key="8">
    <source>
        <dbReference type="Proteomes" id="UP000000311"/>
    </source>
</evidence>
<proteinExistence type="predicted"/>
<dbReference type="InterPro" id="IPR038441">
    <property type="entry name" value="THAP_Znf_sf"/>
</dbReference>
<dbReference type="Proteomes" id="UP000000311">
    <property type="component" value="Unassembled WGS sequence"/>
</dbReference>
<dbReference type="SMART" id="SM00692">
    <property type="entry name" value="DM3"/>
    <property type="match status" value="1"/>
</dbReference>
<evidence type="ECO:0000256" key="5">
    <source>
        <dbReference type="PROSITE-ProRule" id="PRU00309"/>
    </source>
</evidence>
<evidence type="ECO:0000256" key="1">
    <source>
        <dbReference type="ARBA" id="ARBA00022723"/>
    </source>
</evidence>
<dbReference type="Pfam" id="PF05485">
    <property type="entry name" value="THAP"/>
    <property type="match status" value="1"/>
</dbReference>
<gene>
    <name evidence="7" type="ORF">EAG_08250</name>
</gene>
<dbReference type="GO" id="GO:0003677">
    <property type="term" value="F:DNA binding"/>
    <property type="evidence" value="ECO:0007669"/>
    <property type="project" value="UniProtKB-UniRule"/>
</dbReference>
<dbReference type="OMA" id="IHENCLT"/>
<protein>
    <submittedName>
        <fullName evidence="7">THAP domain-containing protein 4</fullName>
    </submittedName>
</protein>
<dbReference type="PROSITE" id="PS50950">
    <property type="entry name" value="ZF_THAP"/>
    <property type="match status" value="1"/>
</dbReference>
<keyword evidence="8" id="KW-1185">Reference proteome</keyword>
<dbReference type="SMART" id="SM00980">
    <property type="entry name" value="THAP"/>
    <property type="match status" value="1"/>
</dbReference>